<dbReference type="AlphaFoldDB" id="A0A5J4WX59"/>
<dbReference type="Proteomes" id="UP000324800">
    <property type="component" value="Unassembled WGS sequence"/>
</dbReference>
<protein>
    <submittedName>
        <fullName evidence="1">Uncharacterized protein</fullName>
    </submittedName>
</protein>
<sequence length="207" mass="24317">MADRLQLDFNKIIEEAESHHNDQVEALNLFINRRFSDWIVAILTDYDYYTSKELTPRISEKLIQLNDFKKFNDEITPLEDDEQENPVKTRNITGKAINIADCPYLVIVDIDIDKKLSEQERNFQIFETSEIIAQFDKQQSFEMDMESLVYESISLNRIIIQSRLVKTSQQVEFIILDLSQLRNIFLLADLPSLDFLILKLIFDTSND</sequence>
<name>A0A5J4WX59_9EUKA</name>
<evidence type="ECO:0000313" key="1">
    <source>
        <dbReference type="EMBL" id="KAA6399648.1"/>
    </source>
</evidence>
<accession>A0A5J4WX59</accession>
<comment type="caution">
    <text evidence="1">The sequence shown here is derived from an EMBL/GenBank/DDBJ whole genome shotgun (WGS) entry which is preliminary data.</text>
</comment>
<reference evidence="1 2" key="1">
    <citation type="submission" date="2019-03" db="EMBL/GenBank/DDBJ databases">
        <title>Single cell metagenomics reveals metabolic interactions within the superorganism composed of flagellate Streblomastix strix and complex community of Bacteroidetes bacteria on its surface.</title>
        <authorList>
            <person name="Treitli S.C."/>
            <person name="Kolisko M."/>
            <person name="Husnik F."/>
            <person name="Keeling P."/>
            <person name="Hampl V."/>
        </authorList>
    </citation>
    <scope>NUCLEOTIDE SEQUENCE [LARGE SCALE GENOMIC DNA]</scope>
    <source>
        <strain evidence="1">ST1C</strain>
    </source>
</reference>
<proteinExistence type="predicted"/>
<dbReference type="EMBL" id="SNRW01000709">
    <property type="protein sequence ID" value="KAA6399648.1"/>
    <property type="molecule type" value="Genomic_DNA"/>
</dbReference>
<evidence type="ECO:0000313" key="2">
    <source>
        <dbReference type="Proteomes" id="UP000324800"/>
    </source>
</evidence>
<gene>
    <name evidence="1" type="ORF">EZS28_004830</name>
</gene>
<organism evidence="1 2">
    <name type="scientific">Streblomastix strix</name>
    <dbReference type="NCBI Taxonomy" id="222440"/>
    <lineage>
        <taxon>Eukaryota</taxon>
        <taxon>Metamonada</taxon>
        <taxon>Preaxostyla</taxon>
        <taxon>Oxymonadida</taxon>
        <taxon>Streblomastigidae</taxon>
        <taxon>Streblomastix</taxon>
    </lineage>
</organism>